<dbReference type="GO" id="GO:0004930">
    <property type="term" value="F:G protein-coupled receptor activity"/>
    <property type="evidence" value="ECO:0007669"/>
    <property type="project" value="UniProtKB-KW"/>
</dbReference>
<dbReference type="PROSITE" id="PS50261">
    <property type="entry name" value="G_PROTEIN_RECEP_F2_4"/>
    <property type="match status" value="1"/>
</dbReference>
<evidence type="ECO:0000256" key="8">
    <source>
        <dbReference type="SAM" id="Phobius"/>
    </source>
</evidence>
<dbReference type="PANTHER" id="PTHR23112">
    <property type="entry name" value="G PROTEIN-COUPLED RECEPTOR 157-RELATED"/>
    <property type="match status" value="1"/>
</dbReference>
<comment type="subcellular location">
    <subcellularLocation>
        <location evidence="1">Membrane</location>
        <topology evidence="1">Multi-pass membrane protein</topology>
    </subcellularLocation>
</comment>
<dbReference type="InterPro" id="IPR017981">
    <property type="entry name" value="GPCR_2-like_7TM"/>
</dbReference>
<dbReference type="Proteomes" id="UP000187209">
    <property type="component" value="Unassembled WGS sequence"/>
</dbReference>
<dbReference type="InterPro" id="IPR022343">
    <property type="entry name" value="GCR1-cAMP_receptor"/>
</dbReference>
<dbReference type="AlphaFoldDB" id="A0A1R2AWL0"/>
<keyword evidence="12" id="KW-1185">Reference proteome</keyword>
<proteinExistence type="predicted"/>
<feature type="domain" description="G-protein coupled receptors family 2 profile 2" evidence="9">
    <location>
        <begin position="8"/>
        <end position="260"/>
    </location>
</feature>
<feature type="transmembrane region" description="Helical" evidence="8">
    <location>
        <begin position="114"/>
        <end position="136"/>
    </location>
</feature>
<evidence type="ECO:0000256" key="1">
    <source>
        <dbReference type="ARBA" id="ARBA00004141"/>
    </source>
</evidence>
<evidence type="ECO:0000256" key="2">
    <source>
        <dbReference type="ARBA" id="ARBA00022692"/>
    </source>
</evidence>
<dbReference type="PRINTS" id="PR02001">
    <property type="entry name" value="GCR1CAMPR"/>
</dbReference>
<dbReference type="SUPFAM" id="SSF81321">
    <property type="entry name" value="Family A G protein-coupled receptor-like"/>
    <property type="match status" value="1"/>
</dbReference>
<dbReference type="GO" id="GO:0007166">
    <property type="term" value="P:cell surface receptor signaling pathway"/>
    <property type="evidence" value="ECO:0007669"/>
    <property type="project" value="InterPro"/>
</dbReference>
<organism evidence="11 12">
    <name type="scientific">Stentor coeruleus</name>
    <dbReference type="NCBI Taxonomy" id="5963"/>
    <lineage>
        <taxon>Eukaryota</taxon>
        <taxon>Sar</taxon>
        <taxon>Alveolata</taxon>
        <taxon>Ciliophora</taxon>
        <taxon>Postciliodesmatophora</taxon>
        <taxon>Heterotrichea</taxon>
        <taxon>Heterotrichida</taxon>
        <taxon>Stentoridae</taxon>
        <taxon>Stentor</taxon>
    </lineage>
</organism>
<accession>A0A1R2AWL0</accession>
<feature type="transmembrane region" description="Helical" evidence="8">
    <location>
        <begin position="80"/>
        <end position="102"/>
    </location>
</feature>
<dbReference type="Pfam" id="PF05462">
    <property type="entry name" value="Dicty_CAR"/>
    <property type="match status" value="1"/>
</dbReference>
<name>A0A1R2AWL0_9CILI</name>
<feature type="transmembrane region" description="Helical" evidence="8">
    <location>
        <begin position="12"/>
        <end position="34"/>
    </location>
</feature>
<dbReference type="PROSITE" id="PS50262">
    <property type="entry name" value="G_PROTEIN_RECEP_F1_2"/>
    <property type="match status" value="1"/>
</dbReference>
<feature type="transmembrane region" description="Helical" evidence="8">
    <location>
        <begin position="204"/>
        <end position="224"/>
    </location>
</feature>
<dbReference type="EMBL" id="MPUH01001263">
    <property type="protein sequence ID" value="OMJ68923.1"/>
    <property type="molecule type" value="Genomic_DNA"/>
</dbReference>
<protein>
    <recommendedName>
        <fullName evidence="13">G-protein coupled receptors family 2 profile 2 domain-containing protein</fullName>
    </recommendedName>
</protein>
<dbReference type="PRINTS" id="PR02000">
    <property type="entry name" value="GCR1PLANT"/>
</dbReference>
<evidence type="ECO:0008006" key="13">
    <source>
        <dbReference type="Google" id="ProtNLM"/>
    </source>
</evidence>
<dbReference type="Gene3D" id="1.20.1070.10">
    <property type="entry name" value="Rhodopsin 7-helix transmembrane proteins"/>
    <property type="match status" value="1"/>
</dbReference>
<sequence>MSLSAHYREVIYYALMGPSILSCIGSMFILVMYASFKNLRVIPFQLMTILSVFDILNAVGFLIPTPNVEDSDPICQTQAIILNFTSIGGVMWTTFMAIYLYYSVAKAVFLTQETILKWLGVVLLFCLVNTLIPALSYFDGYGKTVGWCWITNNFGWLRYSLFFIPLWILVPTNFIFYSKVRSHIHLIDGDLETERLKNKLKKKLLLYPLLIIICYAPYSIKALLELLKVLSEDDFIFTLISGVLRSLHGLLNVLVYGLNRSVQKHIKKCGREKQFSTPLVEF</sequence>
<evidence type="ECO:0000256" key="6">
    <source>
        <dbReference type="ARBA" id="ARBA00023170"/>
    </source>
</evidence>
<gene>
    <name evidence="11" type="ORF">SteCoe_33488</name>
</gene>
<evidence type="ECO:0000256" key="7">
    <source>
        <dbReference type="ARBA" id="ARBA00023224"/>
    </source>
</evidence>
<evidence type="ECO:0000313" key="11">
    <source>
        <dbReference type="EMBL" id="OMJ68923.1"/>
    </source>
</evidence>
<feature type="transmembrane region" description="Helical" evidence="8">
    <location>
        <begin position="46"/>
        <end position="65"/>
    </location>
</feature>
<feature type="transmembrane region" description="Helical" evidence="8">
    <location>
        <begin position="156"/>
        <end position="177"/>
    </location>
</feature>
<feature type="domain" description="G-protein coupled receptors family 1 profile" evidence="10">
    <location>
        <begin position="25"/>
        <end position="256"/>
    </location>
</feature>
<dbReference type="GO" id="GO:0007189">
    <property type="term" value="P:adenylate cyclase-activating G protein-coupled receptor signaling pathway"/>
    <property type="evidence" value="ECO:0007669"/>
    <property type="project" value="TreeGrafter"/>
</dbReference>
<feature type="transmembrane region" description="Helical" evidence="8">
    <location>
        <begin position="236"/>
        <end position="258"/>
    </location>
</feature>
<comment type="caution">
    <text evidence="11">The sequence shown here is derived from an EMBL/GenBank/DDBJ whole genome shotgun (WGS) entry which is preliminary data.</text>
</comment>
<keyword evidence="7" id="KW-0807">Transducer</keyword>
<dbReference type="InterPro" id="IPR017452">
    <property type="entry name" value="GPCR_Rhodpsn_7TM"/>
</dbReference>
<dbReference type="InterPro" id="IPR022340">
    <property type="entry name" value="GPCR_GCR1_put"/>
</dbReference>
<keyword evidence="2 8" id="KW-0812">Transmembrane</keyword>
<evidence type="ECO:0000259" key="9">
    <source>
        <dbReference type="PROSITE" id="PS50261"/>
    </source>
</evidence>
<dbReference type="OrthoDB" id="100006at2759"/>
<keyword evidence="6" id="KW-0675">Receptor</keyword>
<evidence type="ECO:0000256" key="4">
    <source>
        <dbReference type="ARBA" id="ARBA00023040"/>
    </source>
</evidence>
<evidence type="ECO:0000259" key="10">
    <source>
        <dbReference type="PROSITE" id="PS50262"/>
    </source>
</evidence>
<reference evidence="11 12" key="1">
    <citation type="submission" date="2016-11" db="EMBL/GenBank/DDBJ databases">
        <title>The macronuclear genome of Stentor coeruleus: a giant cell with tiny introns.</title>
        <authorList>
            <person name="Slabodnick M."/>
            <person name="Ruby J.G."/>
            <person name="Reiff S.B."/>
            <person name="Swart E.C."/>
            <person name="Gosai S."/>
            <person name="Prabakaran S."/>
            <person name="Witkowska E."/>
            <person name="Larue G.E."/>
            <person name="Fisher S."/>
            <person name="Freeman R.M."/>
            <person name="Gunawardena J."/>
            <person name="Chu W."/>
            <person name="Stover N.A."/>
            <person name="Gregory B.D."/>
            <person name="Nowacki M."/>
            <person name="Derisi J."/>
            <person name="Roy S.W."/>
            <person name="Marshall W.F."/>
            <person name="Sood P."/>
        </authorList>
    </citation>
    <scope>NUCLEOTIDE SEQUENCE [LARGE SCALE GENOMIC DNA]</scope>
    <source>
        <strain evidence="11">WM001</strain>
    </source>
</reference>
<evidence type="ECO:0000256" key="5">
    <source>
        <dbReference type="ARBA" id="ARBA00023136"/>
    </source>
</evidence>
<keyword evidence="3 8" id="KW-1133">Transmembrane helix</keyword>
<evidence type="ECO:0000313" key="12">
    <source>
        <dbReference type="Proteomes" id="UP000187209"/>
    </source>
</evidence>
<keyword evidence="4" id="KW-0297">G-protein coupled receptor</keyword>
<dbReference type="PANTHER" id="PTHR23112:SF0">
    <property type="entry name" value="TRANSMEMBRANE PROTEIN 116"/>
    <property type="match status" value="1"/>
</dbReference>
<dbReference type="GO" id="GO:0005886">
    <property type="term" value="C:plasma membrane"/>
    <property type="evidence" value="ECO:0007669"/>
    <property type="project" value="TreeGrafter"/>
</dbReference>
<evidence type="ECO:0000256" key="3">
    <source>
        <dbReference type="ARBA" id="ARBA00022989"/>
    </source>
</evidence>
<keyword evidence="5 8" id="KW-0472">Membrane</keyword>